<gene>
    <name evidence="3" type="ORF">DEH84_00545</name>
</gene>
<dbReference type="KEGG" id="aon:DEH84_00545"/>
<evidence type="ECO:0000313" key="3">
    <source>
        <dbReference type="EMBL" id="AWI52101.1"/>
    </source>
</evidence>
<dbReference type="RefSeq" id="WP_109033819.1">
    <property type="nucleotide sequence ID" value="NZ_CP029210.1"/>
</dbReference>
<dbReference type="SUPFAM" id="SSF53474">
    <property type="entry name" value="alpha/beta-Hydrolases"/>
    <property type="match status" value="1"/>
</dbReference>
<keyword evidence="1 3" id="KW-0378">Hydrolase</keyword>
<dbReference type="EMBL" id="CP029210">
    <property type="protein sequence ID" value="AWI52101.1"/>
    <property type="molecule type" value="Genomic_DNA"/>
</dbReference>
<evidence type="ECO:0000313" key="4">
    <source>
        <dbReference type="Proteomes" id="UP000244892"/>
    </source>
</evidence>
<reference evidence="3 4" key="1">
    <citation type="submission" date="2018-05" db="EMBL/GenBank/DDBJ databases">
        <title>complete genome sequence of Aquabacterium olei NBRC 110486.</title>
        <authorList>
            <person name="Tang B."/>
            <person name="Chang J."/>
            <person name="Zhang L."/>
            <person name="Yang H."/>
        </authorList>
    </citation>
    <scope>NUCLEOTIDE SEQUENCE [LARGE SCALE GENOMIC DNA]</scope>
    <source>
        <strain evidence="3 4">NBRC 110486</strain>
    </source>
</reference>
<dbReference type="Gene3D" id="3.40.50.1820">
    <property type="entry name" value="alpha/beta hydrolase"/>
    <property type="match status" value="1"/>
</dbReference>
<dbReference type="Proteomes" id="UP000244892">
    <property type="component" value="Chromosome"/>
</dbReference>
<proteinExistence type="predicted"/>
<dbReference type="AlphaFoldDB" id="A0A2U8FM27"/>
<dbReference type="GO" id="GO:0016787">
    <property type="term" value="F:hydrolase activity"/>
    <property type="evidence" value="ECO:0007669"/>
    <property type="project" value="UniProtKB-KW"/>
</dbReference>
<dbReference type="InterPro" id="IPR013094">
    <property type="entry name" value="AB_hydrolase_3"/>
</dbReference>
<dbReference type="InterPro" id="IPR050300">
    <property type="entry name" value="GDXG_lipolytic_enzyme"/>
</dbReference>
<name>A0A2U8FM27_9BURK</name>
<evidence type="ECO:0000259" key="2">
    <source>
        <dbReference type="Pfam" id="PF07859"/>
    </source>
</evidence>
<sequence>MSATDRFSPLTRALLDNILRAGFPPLHTLPVAAARQAYAAGVGAMAEPGPALARTERFSIPGPAGAIPAALWAPRTEPGLPVLLYLHGGGFVIGGIDTCEAMCRRLAEQADVAVVAIDYRLSPEYRFPAALEDSWAALRWLADQGHTLGLDTRRLAVGGDSAGGCLAASCALLARDAGIPLRLQALFYPTVQMRQATDSFKTWSRDTPLSAELMAWFQAQSVAPLPPDQAWHREPLHAPGHAGVAPAWIGLAECDPLADEGRLYGERLRAAGVPVQVREWPGVLHDFINMGRFIPEAGQAHAELAAALRQAFAV</sequence>
<accession>A0A2U8FM27</accession>
<dbReference type="Pfam" id="PF07859">
    <property type="entry name" value="Abhydrolase_3"/>
    <property type="match status" value="1"/>
</dbReference>
<dbReference type="PANTHER" id="PTHR48081">
    <property type="entry name" value="AB HYDROLASE SUPERFAMILY PROTEIN C4A8.06C"/>
    <property type="match status" value="1"/>
</dbReference>
<dbReference type="InterPro" id="IPR029058">
    <property type="entry name" value="AB_hydrolase_fold"/>
</dbReference>
<evidence type="ECO:0000256" key="1">
    <source>
        <dbReference type="ARBA" id="ARBA00022801"/>
    </source>
</evidence>
<protein>
    <submittedName>
        <fullName evidence="3">Alpha/beta hydrolase</fullName>
    </submittedName>
</protein>
<keyword evidence="4" id="KW-1185">Reference proteome</keyword>
<dbReference type="OrthoDB" id="9794445at2"/>
<organism evidence="3 4">
    <name type="scientific">Aquabacterium olei</name>
    <dbReference type="NCBI Taxonomy" id="1296669"/>
    <lineage>
        <taxon>Bacteria</taxon>
        <taxon>Pseudomonadati</taxon>
        <taxon>Pseudomonadota</taxon>
        <taxon>Betaproteobacteria</taxon>
        <taxon>Burkholderiales</taxon>
        <taxon>Aquabacterium</taxon>
    </lineage>
</organism>
<feature type="domain" description="Alpha/beta hydrolase fold-3" evidence="2">
    <location>
        <begin position="83"/>
        <end position="288"/>
    </location>
</feature>
<dbReference type="PANTHER" id="PTHR48081:SF8">
    <property type="entry name" value="ALPHA_BETA HYDROLASE FOLD-3 DOMAIN-CONTAINING PROTEIN-RELATED"/>
    <property type="match status" value="1"/>
</dbReference>